<evidence type="ECO:0000313" key="2">
    <source>
        <dbReference type="EMBL" id="MBB5220796.1"/>
    </source>
</evidence>
<dbReference type="Pfam" id="PF00903">
    <property type="entry name" value="Glyoxalase"/>
    <property type="match status" value="1"/>
</dbReference>
<dbReference type="PANTHER" id="PTHR34109:SF1">
    <property type="entry name" value="VOC DOMAIN-CONTAINING PROTEIN"/>
    <property type="match status" value="1"/>
</dbReference>
<proteinExistence type="predicted"/>
<dbReference type="SUPFAM" id="SSF54593">
    <property type="entry name" value="Glyoxalase/Bleomycin resistance protein/Dihydroxybiphenyl dioxygenase"/>
    <property type="match status" value="1"/>
</dbReference>
<dbReference type="PROSITE" id="PS51819">
    <property type="entry name" value="VOC"/>
    <property type="match status" value="1"/>
</dbReference>
<keyword evidence="3" id="KW-1185">Reference proteome</keyword>
<dbReference type="InterPro" id="IPR029068">
    <property type="entry name" value="Glyas_Bleomycin-R_OHBP_Dase"/>
</dbReference>
<reference evidence="2 3" key="1">
    <citation type="submission" date="2020-08" db="EMBL/GenBank/DDBJ databases">
        <title>Genomic Encyclopedia of Type Strains, Phase IV (KMG-IV): sequencing the most valuable type-strain genomes for metagenomic binning, comparative biology and taxonomic classification.</title>
        <authorList>
            <person name="Goeker M."/>
        </authorList>
    </citation>
    <scope>NUCLEOTIDE SEQUENCE [LARGE SCALE GENOMIC DNA]</scope>
    <source>
        <strain evidence="2 3">DSM 101730</strain>
    </source>
</reference>
<protein>
    <submittedName>
        <fullName evidence="2">Putative glyoxalase superfamily protein PhnB</fullName>
    </submittedName>
</protein>
<dbReference type="PANTHER" id="PTHR34109">
    <property type="entry name" value="BNAUNNG04460D PROTEIN-RELATED"/>
    <property type="match status" value="1"/>
</dbReference>
<name>A0A840SLQ9_9RHOB</name>
<dbReference type="Gene3D" id="3.30.720.110">
    <property type="match status" value="1"/>
</dbReference>
<comment type="caution">
    <text evidence="2">The sequence shown here is derived from an EMBL/GenBank/DDBJ whole genome shotgun (WGS) entry which is preliminary data.</text>
</comment>
<dbReference type="EMBL" id="JACHFM010000001">
    <property type="protein sequence ID" value="MBB5220796.1"/>
    <property type="molecule type" value="Genomic_DNA"/>
</dbReference>
<accession>A0A840SLQ9</accession>
<dbReference type="InterPro" id="IPR004360">
    <property type="entry name" value="Glyas_Fos-R_dOase_dom"/>
</dbReference>
<dbReference type="Proteomes" id="UP000549457">
    <property type="component" value="Unassembled WGS sequence"/>
</dbReference>
<dbReference type="RefSeq" id="WP_184147168.1">
    <property type="nucleotide sequence ID" value="NZ_JACHFM010000001.1"/>
</dbReference>
<sequence length="139" mass="14799">MPVRPATIPVLRYADAPAAIDFLCKAFGFERHAVYADPDDASRVFHAQLTREGQMVMLASAEASDFAGRARLRTPAEAGGVTQTIYVVLDDVDAHAAAARAAGADIFAGPEDQSYGGRGYSARDPEGNVWSFGSYDPFA</sequence>
<dbReference type="AlphaFoldDB" id="A0A840SLQ9"/>
<organism evidence="2 3">
    <name type="scientific">Amaricoccus macauensis</name>
    <dbReference type="NCBI Taxonomy" id="57001"/>
    <lineage>
        <taxon>Bacteria</taxon>
        <taxon>Pseudomonadati</taxon>
        <taxon>Pseudomonadota</taxon>
        <taxon>Alphaproteobacteria</taxon>
        <taxon>Rhodobacterales</taxon>
        <taxon>Paracoccaceae</taxon>
        <taxon>Amaricoccus</taxon>
    </lineage>
</organism>
<evidence type="ECO:0000259" key="1">
    <source>
        <dbReference type="PROSITE" id="PS51819"/>
    </source>
</evidence>
<evidence type="ECO:0000313" key="3">
    <source>
        <dbReference type="Proteomes" id="UP000549457"/>
    </source>
</evidence>
<feature type="domain" description="VOC" evidence="1">
    <location>
        <begin position="4"/>
        <end position="135"/>
    </location>
</feature>
<gene>
    <name evidence="2" type="ORF">HNP73_000717</name>
</gene>
<dbReference type="InterPro" id="IPR037523">
    <property type="entry name" value="VOC_core"/>
</dbReference>
<dbReference type="Gene3D" id="3.30.720.120">
    <property type="match status" value="1"/>
</dbReference>